<proteinExistence type="predicted"/>
<reference evidence="1 2" key="1">
    <citation type="submission" date="2021-06" db="EMBL/GenBank/DDBJ databases">
        <authorList>
            <person name="Palmer J.M."/>
        </authorList>
    </citation>
    <scope>NUCLEOTIDE SEQUENCE [LARGE SCALE GENOMIC DNA]</scope>
    <source>
        <strain evidence="1 2">AS_MEX2019</strain>
        <tissue evidence="1">Muscle</tissue>
    </source>
</reference>
<organism evidence="1 2">
    <name type="scientific">Ameca splendens</name>
    <dbReference type="NCBI Taxonomy" id="208324"/>
    <lineage>
        <taxon>Eukaryota</taxon>
        <taxon>Metazoa</taxon>
        <taxon>Chordata</taxon>
        <taxon>Craniata</taxon>
        <taxon>Vertebrata</taxon>
        <taxon>Euteleostomi</taxon>
        <taxon>Actinopterygii</taxon>
        <taxon>Neopterygii</taxon>
        <taxon>Teleostei</taxon>
        <taxon>Neoteleostei</taxon>
        <taxon>Acanthomorphata</taxon>
        <taxon>Ovalentaria</taxon>
        <taxon>Atherinomorphae</taxon>
        <taxon>Cyprinodontiformes</taxon>
        <taxon>Goodeidae</taxon>
        <taxon>Ameca</taxon>
    </lineage>
</organism>
<dbReference type="Proteomes" id="UP001469553">
    <property type="component" value="Unassembled WGS sequence"/>
</dbReference>
<comment type="caution">
    <text evidence="1">The sequence shown here is derived from an EMBL/GenBank/DDBJ whole genome shotgun (WGS) entry which is preliminary data.</text>
</comment>
<name>A0ABV1AAI3_9TELE</name>
<evidence type="ECO:0000313" key="2">
    <source>
        <dbReference type="Proteomes" id="UP001469553"/>
    </source>
</evidence>
<dbReference type="EMBL" id="JAHRIP010086889">
    <property type="protein sequence ID" value="MEQ2315583.1"/>
    <property type="molecule type" value="Genomic_DNA"/>
</dbReference>
<gene>
    <name evidence="1" type="ORF">AMECASPLE_023970</name>
</gene>
<accession>A0ABV1AAI3</accession>
<protein>
    <submittedName>
        <fullName evidence="1">Uncharacterized protein</fullName>
    </submittedName>
</protein>
<sequence length="107" mass="12315">MTQSTCCMLCPHLSTKKHYTLLDIRESLVFAVYWRRGEILKSSIWIPERPIAAPFSQKAEEKAGPLGHHMDFSVLLFLLLDPEVNNTVLPFIYGAHNWLVYSVRMPV</sequence>
<evidence type="ECO:0000313" key="1">
    <source>
        <dbReference type="EMBL" id="MEQ2315583.1"/>
    </source>
</evidence>
<keyword evidence="2" id="KW-1185">Reference proteome</keyword>